<comment type="similarity">
    <text evidence="2 8">Belongs to the cytochrome c oxidase subunit 3 family.</text>
</comment>
<geneLocation type="mitochondrion" evidence="11"/>
<comment type="subcellular location">
    <subcellularLocation>
        <location evidence="1">Membrane</location>
        <topology evidence="1">Multi-pass membrane protein</topology>
    </subcellularLocation>
</comment>
<organism evidence="11">
    <name type="scientific">Lissoclinum sp. TIC-2013-079</name>
    <dbReference type="NCBI Taxonomy" id="2010181"/>
    <lineage>
        <taxon>Eukaryota</taxon>
        <taxon>Metazoa</taxon>
        <taxon>Chordata</taxon>
        <taxon>Tunicata</taxon>
        <taxon>Ascidiacea</taxon>
        <taxon>Aplousobranchia</taxon>
        <taxon>Didemnidae</taxon>
        <taxon>Lissoclinum</taxon>
    </lineage>
</organism>
<sequence length="259" mass="30139">MRKMPFHLVDASPWPFFMSLSLFSFITNLVMMMNLKYFNFFFSVLIMITIMFLWFRDITRESTYLGFHSSEVQNNILLGMIWFILSEIFFFLGIFWSFLHSSLSSSVDYFLNWPPTGIIVVNPLGVPLLNTALLLSSGFSVTWSHYSILNSSFNESFLGLVITILLGVLFTLIQYLEYLNSFFSISSSCYGSCFFLGTGFHGMHVIIGTSLLMGCLFRFFLGHFNMNNHIGFECSIWYWHFVDVVWIFLFLVIYCWGSM</sequence>
<gene>
    <name evidence="11" type="primary">COX3</name>
</gene>
<keyword evidence="6 9" id="KW-1133">Transmembrane helix</keyword>
<feature type="transmembrane region" description="Helical" evidence="9">
    <location>
        <begin position="156"/>
        <end position="176"/>
    </location>
</feature>
<feature type="transmembrane region" description="Helical" evidence="9">
    <location>
        <begin position="76"/>
        <end position="99"/>
    </location>
</feature>
<dbReference type="InterPro" id="IPR013833">
    <property type="entry name" value="Cyt_c_oxidase_su3_a-hlx"/>
</dbReference>
<keyword evidence="7 9" id="KW-0472">Membrane</keyword>
<evidence type="ECO:0000256" key="8">
    <source>
        <dbReference type="RuleBase" id="RU003375"/>
    </source>
</evidence>
<dbReference type="AlphaFoldDB" id="A0A2D1BZQ2"/>
<dbReference type="GO" id="GO:0006123">
    <property type="term" value="P:mitochondrial electron transport, cytochrome c to oxygen"/>
    <property type="evidence" value="ECO:0007669"/>
    <property type="project" value="TreeGrafter"/>
</dbReference>
<comment type="function">
    <text evidence="8">Component of the cytochrome c oxidase, the last enzyme in the mitochondrial electron transport chain which drives oxidative phosphorylation. The respiratory chain contains 3 multisubunit complexes succinate dehydrogenase (complex II, CII), ubiquinol-cytochrome c oxidoreductase (cytochrome b-c1 complex, complex III, CIII) and cytochrome c oxidase (complex IV, CIV), that cooperate to transfer electrons derived from NADH and succinate to molecular oxygen, creating an electrochemical gradient over the inner membrane that drives transmembrane transport and the ATP synthase. Cytochrome c oxidase is the component of the respiratory chain that catalyzes the reduction of oxygen to water. Electrons originating from reduced cytochrome c in the intermembrane space (IMS) are transferred via the dinuclear copper A center (CU(A)) of subunit 2 and heme A of subunit 1 to the active site in subunit 1, a binuclear center (BNC) formed by heme A3 and copper B (CU(B)). The BNC reduces molecular oxygen to 2 water molecules using 4 electrons from cytochrome c in the IMS and 4 protons from the mitochondrial matrix.</text>
</comment>
<evidence type="ECO:0000256" key="6">
    <source>
        <dbReference type="ARBA" id="ARBA00022989"/>
    </source>
</evidence>
<dbReference type="PANTHER" id="PTHR11403:SF7">
    <property type="entry name" value="CYTOCHROME C OXIDASE SUBUNIT 3"/>
    <property type="match status" value="1"/>
</dbReference>
<evidence type="ECO:0000256" key="1">
    <source>
        <dbReference type="ARBA" id="ARBA00004141"/>
    </source>
</evidence>
<feature type="domain" description="Heme-copper oxidase subunit III family profile" evidence="10">
    <location>
        <begin position="2"/>
        <end position="258"/>
    </location>
</feature>
<dbReference type="InterPro" id="IPR033945">
    <property type="entry name" value="Cyt_c_oxase_su3_dom"/>
</dbReference>
<dbReference type="Gene3D" id="1.10.287.70">
    <property type="match status" value="1"/>
</dbReference>
<dbReference type="SUPFAM" id="SSF81452">
    <property type="entry name" value="Cytochrome c oxidase subunit III-like"/>
    <property type="match status" value="1"/>
</dbReference>
<evidence type="ECO:0000256" key="7">
    <source>
        <dbReference type="ARBA" id="ARBA00023136"/>
    </source>
</evidence>
<dbReference type="GO" id="GO:0004129">
    <property type="term" value="F:cytochrome-c oxidase activity"/>
    <property type="evidence" value="ECO:0007669"/>
    <property type="project" value="InterPro"/>
</dbReference>
<dbReference type="InterPro" id="IPR000298">
    <property type="entry name" value="Cyt_c_oxidase-like_su3"/>
</dbReference>
<dbReference type="EMBL" id="MF573328">
    <property type="protein sequence ID" value="ATN28870.1"/>
    <property type="molecule type" value="Genomic_DNA"/>
</dbReference>
<protein>
    <recommendedName>
        <fullName evidence="3 8">Cytochrome c oxidase subunit 3</fullName>
    </recommendedName>
</protein>
<feature type="transmembrane region" description="Helical" evidence="9">
    <location>
        <begin position="12"/>
        <end position="31"/>
    </location>
</feature>
<reference evidence="11" key="1">
    <citation type="journal article" date="2017" name="mSystems">
        <title>Increased biosynthetic gene dosage in a genome-reduced defensive bacterial symbiont.</title>
        <authorList>
            <person name="Lopera J."/>
            <person name="Miller I.J."/>
            <person name="McPhail K.L."/>
            <person name="Kwan J.C."/>
        </authorList>
    </citation>
    <scope>NUCLEOTIDE SEQUENCE</scope>
    <source>
        <strain evidence="11">TIC-2013-079</strain>
    </source>
</reference>
<evidence type="ECO:0000313" key="11">
    <source>
        <dbReference type="EMBL" id="ATN28870.1"/>
    </source>
</evidence>
<name>A0A2D1BZQ2_9ASCI</name>
<accession>A0A2D1BZQ2</accession>
<dbReference type="InterPro" id="IPR024791">
    <property type="entry name" value="Cyt_c/ubiquinol_Oxase_su3"/>
</dbReference>
<evidence type="ECO:0000259" key="10">
    <source>
        <dbReference type="PROSITE" id="PS50253"/>
    </source>
</evidence>
<feature type="transmembrane region" description="Helical" evidence="9">
    <location>
        <begin position="119"/>
        <end position="144"/>
    </location>
</feature>
<evidence type="ECO:0000256" key="3">
    <source>
        <dbReference type="ARBA" id="ARBA00015944"/>
    </source>
</evidence>
<dbReference type="GO" id="GO:0016020">
    <property type="term" value="C:membrane"/>
    <property type="evidence" value="ECO:0007669"/>
    <property type="project" value="UniProtKB-SubCell"/>
</dbReference>
<evidence type="ECO:0000256" key="2">
    <source>
        <dbReference type="ARBA" id="ARBA00010581"/>
    </source>
</evidence>
<dbReference type="GO" id="GO:0005739">
    <property type="term" value="C:mitochondrion"/>
    <property type="evidence" value="ECO:0007669"/>
    <property type="project" value="TreeGrafter"/>
</dbReference>
<dbReference type="PANTHER" id="PTHR11403">
    <property type="entry name" value="CYTOCHROME C OXIDASE SUBUNIT III"/>
    <property type="match status" value="1"/>
</dbReference>
<dbReference type="Pfam" id="PF00510">
    <property type="entry name" value="COX3"/>
    <property type="match status" value="1"/>
</dbReference>
<evidence type="ECO:0000256" key="9">
    <source>
        <dbReference type="SAM" id="Phobius"/>
    </source>
</evidence>
<dbReference type="InterPro" id="IPR035973">
    <property type="entry name" value="Cyt_c_oxidase_su3-like_sf"/>
</dbReference>
<feature type="transmembrane region" description="Helical" evidence="9">
    <location>
        <begin position="205"/>
        <end position="224"/>
    </location>
</feature>
<keyword evidence="8 11" id="KW-0496">Mitochondrion</keyword>
<proteinExistence type="inferred from homology"/>
<evidence type="ECO:0000256" key="5">
    <source>
        <dbReference type="ARBA" id="ARBA00022967"/>
    </source>
</evidence>
<evidence type="ECO:0000256" key="4">
    <source>
        <dbReference type="ARBA" id="ARBA00022692"/>
    </source>
</evidence>
<keyword evidence="4 8" id="KW-0812">Transmembrane</keyword>
<dbReference type="Gene3D" id="1.20.120.80">
    <property type="entry name" value="Cytochrome c oxidase, subunit III, four-helix bundle"/>
    <property type="match status" value="1"/>
</dbReference>
<dbReference type="CDD" id="cd01665">
    <property type="entry name" value="Cyt_c_Oxidase_III"/>
    <property type="match status" value="1"/>
</dbReference>
<feature type="transmembrane region" description="Helical" evidence="9">
    <location>
        <begin position="37"/>
        <end position="55"/>
    </location>
</feature>
<dbReference type="PROSITE" id="PS50253">
    <property type="entry name" value="COX3"/>
    <property type="match status" value="1"/>
</dbReference>
<keyword evidence="5" id="KW-1278">Translocase</keyword>
<feature type="transmembrane region" description="Helical" evidence="9">
    <location>
        <begin position="236"/>
        <end position="256"/>
    </location>
</feature>